<protein>
    <submittedName>
        <fullName evidence="1">Uncharacterized protein</fullName>
    </submittedName>
</protein>
<reference evidence="1" key="1">
    <citation type="submission" date="2019-10" db="EMBL/GenBank/DDBJ databases">
        <authorList>
            <person name="Soares A.E.R."/>
            <person name="Aleixo A."/>
            <person name="Schneider P."/>
            <person name="Miyaki C.Y."/>
            <person name="Schneider M.P."/>
            <person name="Mello C."/>
            <person name="Vasconcelos A.T.R."/>
        </authorList>
    </citation>
    <scope>NUCLEOTIDE SEQUENCE</scope>
    <source>
        <tissue evidence="1">Muscle</tissue>
    </source>
</reference>
<accession>A0ABQ9D350</accession>
<gene>
    <name evidence="1" type="ORF">WISP_89235</name>
</gene>
<evidence type="ECO:0000313" key="2">
    <source>
        <dbReference type="Proteomes" id="UP001145742"/>
    </source>
</evidence>
<comment type="caution">
    <text evidence="1">The sequence shown here is derived from an EMBL/GenBank/DDBJ whole genome shotgun (WGS) entry which is preliminary data.</text>
</comment>
<dbReference type="Proteomes" id="UP001145742">
    <property type="component" value="Unassembled WGS sequence"/>
</dbReference>
<keyword evidence="2" id="KW-1185">Reference proteome</keyword>
<proteinExistence type="predicted"/>
<name>A0ABQ9D350_9PASS</name>
<dbReference type="EMBL" id="WHWB01034131">
    <property type="protein sequence ID" value="KAJ7413645.1"/>
    <property type="molecule type" value="Genomic_DNA"/>
</dbReference>
<organism evidence="1 2">
    <name type="scientific">Willisornis vidua</name>
    <name type="common">Xingu scale-backed antbird</name>
    <dbReference type="NCBI Taxonomy" id="1566151"/>
    <lineage>
        <taxon>Eukaryota</taxon>
        <taxon>Metazoa</taxon>
        <taxon>Chordata</taxon>
        <taxon>Craniata</taxon>
        <taxon>Vertebrata</taxon>
        <taxon>Euteleostomi</taxon>
        <taxon>Archelosauria</taxon>
        <taxon>Archosauria</taxon>
        <taxon>Dinosauria</taxon>
        <taxon>Saurischia</taxon>
        <taxon>Theropoda</taxon>
        <taxon>Coelurosauria</taxon>
        <taxon>Aves</taxon>
        <taxon>Neognathae</taxon>
        <taxon>Neoaves</taxon>
        <taxon>Telluraves</taxon>
        <taxon>Australaves</taxon>
        <taxon>Passeriformes</taxon>
        <taxon>Thamnophilidae</taxon>
        <taxon>Willisornis</taxon>
    </lineage>
</organism>
<sequence>MPKSFLFQRFCNLNNVIMNNPQKHLELILVARLGTEWKWVLCLGERDASQLVFKRVELGSSLLAFYDGVTALVDKESLSDVIYLEFRKTFDTILHNILVTKSERDDLMDGVFDG</sequence>
<evidence type="ECO:0000313" key="1">
    <source>
        <dbReference type="EMBL" id="KAJ7413645.1"/>
    </source>
</evidence>